<keyword evidence="2" id="KW-1185">Reference proteome</keyword>
<comment type="caution">
    <text evidence="1">The sequence shown here is derived from an EMBL/GenBank/DDBJ whole genome shotgun (WGS) entry which is preliminary data.</text>
</comment>
<name>A0A8T0F4P6_ARGBR</name>
<organism evidence="1 2">
    <name type="scientific">Argiope bruennichi</name>
    <name type="common">Wasp spider</name>
    <name type="synonym">Aranea bruennichi</name>
    <dbReference type="NCBI Taxonomy" id="94029"/>
    <lineage>
        <taxon>Eukaryota</taxon>
        <taxon>Metazoa</taxon>
        <taxon>Ecdysozoa</taxon>
        <taxon>Arthropoda</taxon>
        <taxon>Chelicerata</taxon>
        <taxon>Arachnida</taxon>
        <taxon>Araneae</taxon>
        <taxon>Araneomorphae</taxon>
        <taxon>Entelegynae</taxon>
        <taxon>Araneoidea</taxon>
        <taxon>Araneidae</taxon>
        <taxon>Argiope</taxon>
    </lineage>
</organism>
<dbReference type="AlphaFoldDB" id="A0A8T0F4P6"/>
<accession>A0A8T0F4P6</accession>
<dbReference type="EMBL" id="JABXBU010000030">
    <property type="protein sequence ID" value="KAF8784380.1"/>
    <property type="molecule type" value="Genomic_DNA"/>
</dbReference>
<gene>
    <name evidence="1" type="ORF">HNY73_010064</name>
</gene>
<evidence type="ECO:0000313" key="2">
    <source>
        <dbReference type="Proteomes" id="UP000807504"/>
    </source>
</evidence>
<proteinExistence type="predicted"/>
<protein>
    <submittedName>
        <fullName evidence="1">Uncharacterized protein</fullName>
    </submittedName>
</protein>
<dbReference type="Proteomes" id="UP000807504">
    <property type="component" value="Unassembled WGS sequence"/>
</dbReference>
<reference evidence="1" key="2">
    <citation type="submission" date="2020-06" db="EMBL/GenBank/DDBJ databases">
        <authorList>
            <person name="Sheffer M."/>
        </authorList>
    </citation>
    <scope>NUCLEOTIDE SEQUENCE</scope>
</reference>
<reference evidence="1" key="1">
    <citation type="journal article" date="2020" name="bioRxiv">
        <title>Chromosome-level reference genome of the European wasp spider Argiope bruennichi: a resource for studies on range expansion and evolutionary adaptation.</title>
        <authorList>
            <person name="Sheffer M.M."/>
            <person name="Hoppe A."/>
            <person name="Krehenwinkel H."/>
            <person name="Uhl G."/>
            <person name="Kuss A.W."/>
            <person name="Jensen L."/>
            <person name="Jensen C."/>
            <person name="Gillespie R.G."/>
            <person name="Hoff K.J."/>
            <person name="Prost S."/>
        </authorList>
    </citation>
    <scope>NUCLEOTIDE SEQUENCE</scope>
</reference>
<sequence length="125" mass="13830">MRVLAGDFCSEKLVFCDECDVPFEKVNLAISKNLEAAASTWHPKTIKEAACNIRVPMGGCDCTAVDTGHSEDVISLIKKNKNPPDLTMDFLLSQEFWYHANLDMTLVCLRILGAVFLPVQRSNPG</sequence>
<evidence type="ECO:0000313" key="1">
    <source>
        <dbReference type="EMBL" id="KAF8784380.1"/>
    </source>
</evidence>